<sequence length="129" mass="14234">MHREENQIKVGSNFDGAWSYGLVLYHVKEALDGPILSLLAQGYSSTIITSENRRPFPLLTKSRTLGNSSNEHKVLNMPILSSSPDDEAISSLKMGLQNPCLLILPTINNPFENEGGHFIFCMLPASSFL</sequence>
<dbReference type="InParanoid" id="L8GCT4"/>
<dbReference type="AlphaFoldDB" id="L8GCT4"/>
<gene>
    <name evidence="1" type="ORF">GMDG_04364</name>
</gene>
<dbReference type="EMBL" id="GL573246">
    <property type="protein sequence ID" value="ELR09886.1"/>
    <property type="molecule type" value="Genomic_DNA"/>
</dbReference>
<dbReference type="HOGENOM" id="CLU_1949751_0_0_1"/>
<name>L8GCT4_PSED2</name>
<dbReference type="Proteomes" id="UP000011064">
    <property type="component" value="Unassembled WGS sequence"/>
</dbReference>
<proteinExistence type="predicted"/>
<organism evidence="1 2">
    <name type="scientific">Pseudogymnoascus destructans (strain ATCC MYA-4855 / 20631-21)</name>
    <name type="common">Bat white-nose syndrome fungus</name>
    <name type="synonym">Geomyces destructans</name>
    <dbReference type="NCBI Taxonomy" id="658429"/>
    <lineage>
        <taxon>Eukaryota</taxon>
        <taxon>Fungi</taxon>
        <taxon>Dikarya</taxon>
        <taxon>Ascomycota</taxon>
        <taxon>Pezizomycotina</taxon>
        <taxon>Leotiomycetes</taxon>
        <taxon>Thelebolales</taxon>
        <taxon>Thelebolaceae</taxon>
        <taxon>Pseudogymnoascus</taxon>
    </lineage>
</organism>
<keyword evidence="2" id="KW-1185">Reference proteome</keyword>
<protein>
    <submittedName>
        <fullName evidence="1">Uncharacterized protein</fullName>
    </submittedName>
</protein>
<evidence type="ECO:0000313" key="1">
    <source>
        <dbReference type="EMBL" id="ELR09886.1"/>
    </source>
</evidence>
<evidence type="ECO:0000313" key="2">
    <source>
        <dbReference type="Proteomes" id="UP000011064"/>
    </source>
</evidence>
<reference evidence="2" key="1">
    <citation type="submission" date="2010-09" db="EMBL/GenBank/DDBJ databases">
        <title>The genome sequence of Geomyces destructans 20631-21.</title>
        <authorList>
            <consortium name="The Broad Institute Genome Sequencing Platform"/>
            <person name="Cuomo C.A."/>
            <person name="Blehert D.S."/>
            <person name="Lorch J.M."/>
            <person name="Young S.K."/>
            <person name="Zeng Q."/>
            <person name="Gargeya S."/>
            <person name="Fitzgerald M."/>
            <person name="Haas B."/>
            <person name="Abouelleil A."/>
            <person name="Alvarado L."/>
            <person name="Arachchi H.M."/>
            <person name="Berlin A."/>
            <person name="Brown A."/>
            <person name="Chapman S.B."/>
            <person name="Chen Z."/>
            <person name="Dunbar C."/>
            <person name="Freedman E."/>
            <person name="Gearin G."/>
            <person name="Gellesch M."/>
            <person name="Goldberg J."/>
            <person name="Griggs A."/>
            <person name="Gujja S."/>
            <person name="Heiman D."/>
            <person name="Howarth C."/>
            <person name="Larson L."/>
            <person name="Lui A."/>
            <person name="MacDonald P.J.P."/>
            <person name="Montmayeur A."/>
            <person name="Murphy C."/>
            <person name="Neiman D."/>
            <person name="Pearson M."/>
            <person name="Priest M."/>
            <person name="Roberts A."/>
            <person name="Saif S."/>
            <person name="Shea T."/>
            <person name="Shenoy N."/>
            <person name="Sisk P."/>
            <person name="Stolte C."/>
            <person name="Sykes S."/>
            <person name="Wortman J."/>
            <person name="Nusbaum C."/>
            <person name="Birren B."/>
        </authorList>
    </citation>
    <scope>NUCLEOTIDE SEQUENCE [LARGE SCALE GENOMIC DNA]</scope>
    <source>
        <strain evidence="2">ATCC MYA-4855 / 20631-21</strain>
    </source>
</reference>
<dbReference type="VEuPathDB" id="FungiDB:GMDG_04364"/>
<accession>L8GCT4</accession>